<gene>
    <name evidence="5" type="ORF">GB883_06395</name>
</gene>
<dbReference type="EMBL" id="WHJE01000019">
    <property type="protein sequence ID" value="KAE8764920.1"/>
    <property type="molecule type" value="Genomic_DNA"/>
</dbReference>
<protein>
    <submittedName>
        <fullName evidence="5">Extracellular solute-binding protein</fullName>
    </submittedName>
</protein>
<evidence type="ECO:0000256" key="1">
    <source>
        <dbReference type="ARBA" id="ARBA00004418"/>
    </source>
</evidence>
<comment type="subcellular location">
    <subcellularLocation>
        <location evidence="1">Periplasm</location>
    </subcellularLocation>
</comment>
<organism evidence="5 6">
    <name type="scientific">Georgenia thermotolerans</name>
    <dbReference type="NCBI Taxonomy" id="527326"/>
    <lineage>
        <taxon>Bacteria</taxon>
        <taxon>Bacillati</taxon>
        <taxon>Actinomycetota</taxon>
        <taxon>Actinomycetes</taxon>
        <taxon>Micrococcales</taxon>
        <taxon>Bogoriellaceae</taxon>
        <taxon>Georgenia</taxon>
    </lineage>
</organism>
<comment type="caution">
    <text evidence="5">The sequence shown here is derived from an EMBL/GenBank/DDBJ whole genome shotgun (WGS) entry which is preliminary data.</text>
</comment>
<dbReference type="PANTHER" id="PTHR30222:SF17">
    <property type="entry name" value="SPERMIDINE_PUTRESCINE-BINDING PERIPLASMIC PROTEIN"/>
    <property type="match status" value="1"/>
</dbReference>
<dbReference type="CDD" id="cd13590">
    <property type="entry name" value="PBP2_PotD_PotF_like"/>
    <property type="match status" value="1"/>
</dbReference>
<dbReference type="GO" id="GO:0042597">
    <property type="term" value="C:periplasmic space"/>
    <property type="evidence" value="ECO:0007669"/>
    <property type="project" value="UniProtKB-SubCell"/>
</dbReference>
<dbReference type="PRINTS" id="PR00909">
    <property type="entry name" value="SPERMDNBNDNG"/>
</dbReference>
<dbReference type="GO" id="GO:0015846">
    <property type="term" value="P:polyamine transport"/>
    <property type="evidence" value="ECO:0007669"/>
    <property type="project" value="InterPro"/>
</dbReference>
<keyword evidence="2" id="KW-0813">Transport</keyword>
<dbReference type="SUPFAM" id="SSF53850">
    <property type="entry name" value="Periplasmic binding protein-like II"/>
    <property type="match status" value="1"/>
</dbReference>
<evidence type="ECO:0000256" key="3">
    <source>
        <dbReference type="ARBA" id="ARBA00022729"/>
    </source>
</evidence>
<dbReference type="Gene3D" id="3.40.190.10">
    <property type="entry name" value="Periplasmic binding protein-like II"/>
    <property type="match status" value="2"/>
</dbReference>
<dbReference type="PROSITE" id="PS51318">
    <property type="entry name" value="TAT"/>
    <property type="match status" value="1"/>
</dbReference>
<reference evidence="5 6" key="1">
    <citation type="submission" date="2019-10" db="EMBL/GenBank/DDBJ databases">
        <title>Georgenia wutianyii sp. nov. and Georgenia yuyongxinii sp. nov. isolated from plateau pika (Ochotona curzoniae) in the Qinghai-Tibet plateau of China.</title>
        <authorList>
            <person name="Tian Z."/>
        </authorList>
    </citation>
    <scope>NUCLEOTIDE SEQUENCE [LARGE SCALE GENOMIC DNA]</scope>
    <source>
        <strain evidence="5 6">DSM 21501</strain>
    </source>
</reference>
<accession>A0A7J5URR0</accession>
<dbReference type="Proteomes" id="UP000451860">
    <property type="component" value="Unassembled WGS sequence"/>
</dbReference>
<dbReference type="GO" id="GO:0019808">
    <property type="term" value="F:polyamine binding"/>
    <property type="evidence" value="ECO:0007669"/>
    <property type="project" value="InterPro"/>
</dbReference>
<evidence type="ECO:0000313" key="6">
    <source>
        <dbReference type="Proteomes" id="UP000451860"/>
    </source>
</evidence>
<evidence type="ECO:0000256" key="4">
    <source>
        <dbReference type="ARBA" id="ARBA00022764"/>
    </source>
</evidence>
<dbReference type="AlphaFoldDB" id="A0A7J5URR0"/>
<dbReference type="PANTHER" id="PTHR30222">
    <property type="entry name" value="SPERMIDINE/PUTRESCINE-BINDING PERIPLASMIC PROTEIN"/>
    <property type="match status" value="1"/>
</dbReference>
<dbReference type="InterPro" id="IPR006059">
    <property type="entry name" value="SBP"/>
</dbReference>
<proteinExistence type="predicted"/>
<dbReference type="InterPro" id="IPR001188">
    <property type="entry name" value="Sperm_putr-bd"/>
</dbReference>
<dbReference type="OrthoDB" id="9813777at2"/>
<evidence type="ECO:0000313" key="5">
    <source>
        <dbReference type="EMBL" id="KAE8764920.1"/>
    </source>
</evidence>
<dbReference type="Pfam" id="PF13416">
    <property type="entry name" value="SBP_bac_8"/>
    <property type="match status" value="1"/>
</dbReference>
<keyword evidence="3" id="KW-0732">Signal</keyword>
<sequence>MAPHARPSLPARRTLTVPSAVSRRAFLRTAGAGGLTIGMAALLAACGTPAQKGPQGAAAEDLSDKDKTLNFSNWPLYIDYSEDEKSRPSLEAFEEKTGIKVTYTEEVNDNAEFFGKVQGQLSQGQPTGRDLFVLTDYMAARMITNGWLQKLDKGNLPNVEKNLLPNLASPSWDADRNYAVPWQSGLTGIAYNAAKTGEVRSFEELLTKPELKGRITFLSEMQDTMAFMLALVGKDPSKFTDADFDLALERLQGAVDVGQIRAFTGNDYAQDLVQGNIVAAMAWSGDVVQLQFDNPDIKFVAPEEGLNLWSDNMLVPNGATHKKNAELLMDHYYDPVVAAQVAAWVNYICPVAGAQEEAAKIDPALAENPLIFPTDDFLANSYTFMGMTEEQDRAYTEKFQKVVGA</sequence>
<dbReference type="InterPro" id="IPR006311">
    <property type="entry name" value="TAT_signal"/>
</dbReference>
<name>A0A7J5URR0_9MICO</name>
<keyword evidence="6" id="KW-1185">Reference proteome</keyword>
<evidence type="ECO:0000256" key="2">
    <source>
        <dbReference type="ARBA" id="ARBA00022448"/>
    </source>
</evidence>
<keyword evidence="4" id="KW-0574">Periplasm</keyword>
<dbReference type="RefSeq" id="WP_152203925.1">
    <property type="nucleotide sequence ID" value="NZ_VUKF01000038.1"/>
</dbReference>